<evidence type="ECO:0000313" key="2">
    <source>
        <dbReference type="Proteomes" id="UP001162483"/>
    </source>
</evidence>
<comment type="caution">
    <text evidence="1">The sequence shown here is derived from an EMBL/GenBank/DDBJ whole genome shotgun (WGS) entry which is preliminary data.</text>
</comment>
<reference evidence="1" key="1">
    <citation type="submission" date="2023-05" db="EMBL/GenBank/DDBJ databases">
        <authorList>
            <person name="Stuckert A."/>
        </authorList>
    </citation>
    <scope>NUCLEOTIDE SEQUENCE</scope>
</reference>
<sequence>TGRGCARGTRPPYLQPPFAAAAVNHRVPDGGYSPAPGDCQASPMERRTVCKQNSSPPCQFVHTALDSCAQHSHAKQCDYSEIQTHDPIVKHTQHTVKPLIGPHVNPFLPSAISTVSVLFF</sequence>
<dbReference type="Proteomes" id="UP001162483">
    <property type="component" value="Unassembled WGS sequence"/>
</dbReference>
<gene>
    <name evidence="1" type="ORF">SPARVUS_LOCUS4289499</name>
</gene>
<accession>A0ABN9C4C3</accession>
<keyword evidence="2" id="KW-1185">Reference proteome</keyword>
<feature type="non-terminal residue" evidence="1">
    <location>
        <position position="1"/>
    </location>
</feature>
<evidence type="ECO:0000313" key="1">
    <source>
        <dbReference type="EMBL" id="CAI9554873.1"/>
    </source>
</evidence>
<organism evidence="1 2">
    <name type="scientific">Staurois parvus</name>
    <dbReference type="NCBI Taxonomy" id="386267"/>
    <lineage>
        <taxon>Eukaryota</taxon>
        <taxon>Metazoa</taxon>
        <taxon>Chordata</taxon>
        <taxon>Craniata</taxon>
        <taxon>Vertebrata</taxon>
        <taxon>Euteleostomi</taxon>
        <taxon>Amphibia</taxon>
        <taxon>Batrachia</taxon>
        <taxon>Anura</taxon>
        <taxon>Neobatrachia</taxon>
        <taxon>Ranoidea</taxon>
        <taxon>Ranidae</taxon>
        <taxon>Staurois</taxon>
    </lineage>
</organism>
<name>A0ABN9C4C3_9NEOB</name>
<protein>
    <submittedName>
        <fullName evidence="1">Uncharacterized protein</fullName>
    </submittedName>
</protein>
<proteinExistence type="predicted"/>
<dbReference type="EMBL" id="CATNWA010007824">
    <property type="protein sequence ID" value="CAI9554873.1"/>
    <property type="molecule type" value="Genomic_DNA"/>
</dbReference>